<dbReference type="SUPFAM" id="SSF50129">
    <property type="entry name" value="GroES-like"/>
    <property type="match status" value="1"/>
</dbReference>
<dbReference type="AlphaFoldDB" id="A0A258FTT1"/>
<dbReference type="NCBIfam" id="NF003808">
    <property type="entry name" value="PRK05396.1"/>
    <property type="match status" value="1"/>
</dbReference>
<dbReference type="EMBL" id="NCEB01000002">
    <property type="protein sequence ID" value="OYX35891.1"/>
    <property type="molecule type" value="Genomic_DNA"/>
</dbReference>
<evidence type="ECO:0000256" key="4">
    <source>
        <dbReference type="RuleBase" id="RU361277"/>
    </source>
</evidence>
<dbReference type="InterPro" id="IPR013154">
    <property type="entry name" value="ADH-like_N"/>
</dbReference>
<dbReference type="Gene3D" id="3.90.180.10">
    <property type="entry name" value="Medium-chain alcohol dehydrogenases, catalytic domain"/>
    <property type="match status" value="1"/>
</dbReference>
<dbReference type="GO" id="GO:0008270">
    <property type="term" value="F:zinc ion binding"/>
    <property type="evidence" value="ECO:0007669"/>
    <property type="project" value="InterPro"/>
</dbReference>
<dbReference type="PROSITE" id="PS00059">
    <property type="entry name" value="ADH_ZINC"/>
    <property type="match status" value="1"/>
</dbReference>
<comment type="cofactor">
    <cofactor evidence="4">
        <name>Zn(2+)</name>
        <dbReference type="ChEBI" id="CHEBI:29105"/>
    </cofactor>
</comment>
<dbReference type="GO" id="GO:0016616">
    <property type="term" value="F:oxidoreductase activity, acting on the CH-OH group of donors, NAD or NADP as acceptor"/>
    <property type="evidence" value="ECO:0007669"/>
    <property type="project" value="UniProtKB-ARBA"/>
</dbReference>
<proteinExistence type="inferred from homology"/>
<keyword evidence="3" id="KW-0560">Oxidoreductase</keyword>
<dbReference type="InterPro" id="IPR013149">
    <property type="entry name" value="ADH-like_C"/>
</dbReference>
<dbReference type="Gene3D" id="3.40.50.720">
    <property type="entry name" value="NAD(P)-binding Rossmann-like Domain"/>
    <property type="match status" value="1"/>
</dbReference>
<evidence type="ECO:0000256" key="2">
    <source>
        <dbReference type="ARBA" id="ARBA00022833"/>
    </source>
</evidence>
<dbReference type="PANTHER" id="PTHR43401">
    <property type="entry name" value="L-THREONINE 3-DEHYDROGENASE"/>
    <property type="match status" value="1"/>
</dbReference>
<dbReference type="SMART" id="SM00829">
    <property type="entry name" value="PKS_ER"/>
    <property type="match status" value="1"/>
</dbReference>
<dbReference type="InterPro" id="IPR011032">
    <property type="entry name" value="GroES-like_sf"/>
</dbReference>
<reference evidence="6 7" key="1">
    <citation type="submission" date="2017-03" db="EMBL/GenBank/DDBJ databases">
        <title>Lifting the veil on microbial sulfur biogeochemistry in mining wastewaters.</title>
        <authorList>
            <person name="Kantor R.S."/>
            <person name="Colenbrander Nelson T."/>
            <person name="Marshall S."/>
            <person name="Bennett D."/>
            <person name="Apte S."/>
            <person name="Camacho D."/>
            <person name="Thomas B.C."/>
            <person name="Warren L.A."/>
            <person name="Banfield J.F."/>
        </authorList>
    </citation>
    <scope>NUCLEOTIDE SEQUENCE [LARGE SCALE GENOMIC DNA]</scope>
    <source>
        <strain evidence="6">32-69-9</strain>
    </source>
</reference>
<comment type="caution">
    <text evidence="6">The sequence shown here is derived from an EMBL/GenBank/DDBJ whole genome shotgun (WGS) entry which is preliminary data.</text>
</comment>
<evidence type="ECO:0000313" key="6">
    <source>
        <dbReference type="EMBL" id="OYX35891.1"/>
    </source>
</evidence>
<accession>A0A258FTT1</accession>
<dbReference type="InterPro" id="IPR020843">
    <property type="entry name" value="ER"/>
</dbReference>
<name>A0A258FTT1_9CAUL</name>
<protein>
    <submittedName>
        <fullName evidence="6">L-threonine 3-dehydrogenase</fullName>
    </submittedName>
</protein>
<gene>
    <name evidence="6" type="ORF">B7Z01_00830</name>
</gene>
<comment type="similarity">
    <text evidence="4">Belongs to the zinc-containing alcohol dehydrogenase family.</text>
</comment>
<evidence type="ECO:0000313" key="7">
    <source>
        <dbReference type="Proteomes" id="UP000215595"/>
    </source>
</evidence>
<dbReference type="PANTHER" id="PTHR43401:SF2">
    <property type="entry name" value="L-THREONINE 3-DEHYDROGENASE"/>
    <property type="match status" value="1"/>
</dbReference>
<sequence length="350" mass="37993">MTTTMKALAKMRPEIGLDLIDAPIPEAGPEDVLIKVRRAAVCGTDIHIWNWDEWSQKNVPVPMITGHEFSGDIVHIGKDVDRRLKVGQRVSVEGHVIDLNSEAARAGHFHLDPATRGIGVNRQGGFAEYVVAPAFNVIELPEDVPYEIGSILDPFGNAVHTAQQFDLLGEDVLVTGAGPIGMMAAAVARHAGARTVVLTDINDFRLELGARVAPGVRTVNTTREDLHDVMHELGLKVGFDVALEMSGSPIAFKQCVDTLIMGGGMAMLGIPSRPMETDWGAIILKALTIKGVYGREMFTTWRKMLGLLKAGLDLTPLITHTLPYDRYAEGFEAMRSGQSGKVVLDWDKAA</sequence>
<dbReference type="Pfam" id="PF08240">
    <property type="entry name" value="ADH_N"/>
    <property type="match status" value="1"/>
</dbReference>
<dbReference type="InterPro" id="IPR050129">
    <property type="entry name" value="Zn_alcohol_dh"/>
</dbReference>
<evidence type="ECO:0000259" key="5">
    <source>
        <dbReference type="SMART" id="SM00829"/>
    </source>
</evidence>
<evidence type="ECO:0000256" key="1">
    <source>
        <dbReference type="ARBA" id="ARBA00022723"/>
    </source>
</evidence>
<dbReference type="Proteomes" id="UP000215595">
    <property type="component" value="Unassembled WGS sequence"/>
</dbReference>
<keyword evidence="1 4" id="KW-0479">Metal-binding</keyword>
<keyword evidence="2 4" id="KW-0862">Zinc</keyword>
<organism evidence="6 7">
    <name type="scientific">Brevundimonas subvibrioides</name>
    <dbReference type="NCBI Taxonomy" id="74313"/>
    <lineage>
        <taxon>Bacteria</taxon>
        <taxon>Pseudomonadati</taxon>
        <taxon>Pseudomonadota</taxon>
        <taxon>Alphaproteobacteria</taxon>
        <taxon>Caulobacterales</taxon>
        <taxon>Caulobacteraceae</taxon>
        <taxon>Brevundimonas</taxon>
    </lineage>
</organism>
<dbReference type="SUPFAM" id="SSF51735">
    <property type="entry name" value="NAD(P)-binding Rossmann-fold domains"/>
    <property type="match status" value="1"/>
</dbReference>
<dbReference type="InterPro" id="IPR036291">
    <property type="entry name" value="NAD(P)-bd_dom_sf"/>
</dbReference>
<feature type="domain" description="Enoyl reductase (ER)" evidence="5">
    <location>
        <begin position="16"/>
        <end position="344"/>
    </location>
</feature>
<dbReference type="InterPro" id="IPR002328">
    <property type="entry name" value="ADH_Zn_CS"/>
</dbReference>
<evidence type="ECO:0000256" key="3">
    <source>
        <dbReference type="ARBA" id="ARBA00023002"/>
    </source>
</evidence>
<dbReference type="Pfam" id="PF00107">
    <property type="entry name" value="ADH_zinc_N"/>
    <property type="match status" value="1"/>
</dbReference>